<dbReference type="InterPro" id="IPR018066">
    <property type="entry name" value="Tubby_C_CS"/>
</dbReference>
<evidence type="ECO:0000256" key="2">
    <source>
        <dbReference type="SAM" id="MobiDB-lite"/>
    </source>
</evidence>
<evidence type="ECO:0000259" key="3">
    <source>
        <dbReference type="Pfam" id="PF01167"/>
    </source>
</evidence>
<dbReference type="PANTHER" id="PTHR16517:SF122">
    <property type="entry name" value="TUBBY-LIKE F-BOX PROTEIN"/>
    <property type="match status" value="1"/>
</dbReference>
<gene>
    <name evidence="4" type="ORF">HID58_020433</name>
</gene>
<evidence type="ECO:0000313" key="5">
    <source>
        <dbReference type="Proteomes" id="UP000824890"/>
    </source>
</evidence>
<comment type="similarity">
    <text evidence="1">Belongs to the TUB family.</text>
</comment>
<dbReference type="InterPro" id="IPR000007">
    <property type="entry name" value="Tubby_C"/>
</dbReference>
<dbReference type="EMBL" id="JAGKQM010000143">
    <property type="protein sequence ID" value="KAH0855169.1"/>
    <property type="molecule type" value="Genomic_DNA"/>
</dbReference>
<proteinExistence type="inferred from homology"/>
<protein>
    <recommendedName>
        <fullName evidence="3">Tubby C-terminal domain-containing protein</fullName>
    </recommendedName>
</protein>
<dbReference type="SUPFAM" id="SSF54518">
    <property type="entry name" value="Tubby C-terminal domain-like"/>
    <property type="match status" value="1"/>
</dbReference>
<feature type="domain" description="Tubby C-terminal" evidence="3">
    <location>
        <begin position="233"/>
        <end position="267"/>
    </location>
</feature>
<feature type="region of interest" description="Disordered" evidence="2">
    <location>
        <begin position="19"/>
        <end position="48"/>
    </location>
</feature>
<feature type="domain" description="Tubby C-terminal" evidence="3">
    <location>
        <begin position="114"/>
        <end position="226"/>
    </location>
</feature>
<accession>A0ABQ7XGU6</accession>
<evidence type="ECO:0000256" key="1">
    <source>
        <dbReference type="ARBA" id="ARBA00007129"/>
    </source>
</evidence>
<dbReference type="PROSITE" id="PS01200">
    <property type="entry name" value="TUB_1"/>
    <property type="match status" value="1"/>
</dbReference>
<dbReference type="Proteomes" id="UP000824890">
    <property type="component" value="Unassembled WGS sequence"/>
</dbReference>
<dbReference type="PRINTS" id="PR01573">
    <property type="entry name" value="SUPERTUBBY"/>
</dbReference>
<dbReference type="PANTHER" id="PTHR16517">
    <property type="entry name" value="TUBBY-RELATED"/>
    <property type="match status" value="1"/>
</dbReference>
<comment type="caution">
    <text evidence="4">The sequence shown here is derived from an EMBL/GenBank/DDBJ whole genome shotgun (WGS) entry which is preliminary data.</text>
</comment>
<dbReference type="Gene3D" id="3.20.90.10">
    <property type="entry name" value="Tubby Protein, Chain A"/>
    <property type="match status" value="2"/>
</dbReference>
<keyword evidence="5" id="KW-1185">Reference proteome</keyword>
<evidence type="ECO:0000313" key="4">
    <source>
        <dbReference type="EMBL" id="KAH0855169.1"/>
    </source>
</evidence>
<dbReference type="InterPro" id="IPR025659">
    <property type="entry name" value="Tubby-like_C"/>
</dbReference>
<reference evidence="4 5" key="1">
    <citation type="submission" date="2021-05" db="EMBL/GenBank/DDBJ databases">
        <title>Genome Assembly of Synthetic Allotetraploid Brassica napus Reveals Homoeologous Exchanges between Subgenomes.</title>
        <authorList>
            <person name="Davis J.T."/>
        </authorList>
    </citation>
    <scope>NUCLEOTIDE SEQUENCE [LARGE SCALE GENOMIC DNA]</scope>
    <source>
        <strain evidence="5">cv. Da-Ae</strain>
        <tissue evidence="4">Seedling</tissue>
    </source>
</reference>
<feature type="non-terminal residue" evidence="4">
    <location>
        <position position="333"/>
    </location>
</feature>
<name>A0ABQ7XGU6_BRANA</name>
<dbReference type="Pfam" id="PF01167">
    <property type="entry name" value="Tub"/>
    <property type="match status" value="2"/>
</dbReference>
<organism evidence="4 5">
    <name type="scientific">Brassica napus</name>
    <name type="common">Rape</name>
    <dbReference type="NCBI Taxonomy" id="3708"/>
    <lineage>
        <taxon>Eukaryota</taxon>
        <taxon>Viridiplantae</taxon>
        <taxon>Streptophyta</taxon>
        <taxon>Embryophyta</taxon>
        <taxon>Tracheophyta</taxon>
        <taxon>Spermatophyta</taxon>
        <taxon>Magnoliopsida</taxon>
        <taxon>eudicotyledons</taxon>
        <taxon>Gunneridae</taxon>
        <taxon>Pentapetalae</taxon>
        <taxon>rosids</taxon>
        <taxon>malvids</taxon>
        <taxon>Brassicales</taxon>
        <taxon>Brassicaceae</taxon>
        <taxon>Brassiceae</taxon>
        <taxon>Brassica</taxon>
    </lineage>
</organism>
<sequence length="333" mass="37652">MNIEFLVTNAFVTVPPSRGFSISSRDHQGDTQRNPKSRMLPPSSNVSGSSWSAMLPELLSEIIRRVEDTEDHWPLRRDVVACACVSNKWREITRRPLDLRETPAKSLSLLASNWNKRTSTFYLYLPLTPSFTDKGKFLLAARRFRTGAYTEYVISLDAHDFSQASNAYVGKLRSDFLGTNFTVYDSKPPHNGAKPSITISPQVPAGNFEVGHVSYKFNLLKSRGRLRLDDTKEQSSEMHEHLQCWCLNFHGRVTVASVKNFQLVATVDQSQPAVKGIRDSASSLEMTHSPWIIDSLSLLFRLLPSVSQVLALNLHASETQKMKCFEIIMWKCK</sequence>